<proteinExistence type="predicted"/>
<sequence>MDETGMKSSTTKLPKVLSIKDKRQVGLICSAEKGQLTTVICC</sequence>
<dbReference type="EMBL" id="CAKOFQ010006701">
    <property type="protein sequence ID" value="CAH1962443.1"/>
    <property type="molecule type" value="Genomic_DNA"/>
</dbReference>
<dbReference type="AlphaFoldDB" id="A0A9P0NZ73"/>
<evidence type="ECO:0000313" key="1">
    <source>
        <dbReference type="EMBL" id="CAH1962443.1"/>
    </source>
</evidence>
<comment type="caution">
    <text evidence="1">The sequence shown here is derived from an EMBL/GenBank/DDBJ whole genome shotgun (WGS) entry which is preliminary data.</text>
</comment>
<organism evidence="1 2">
    <name type="scientific">Acanthoscelides obtectus</name>
    <name type="common">Bean weevil</name>
    <name type="synonym">Bruchus obtectus</name>
    <dbReference type="NCBI Taxonomy" id="200917"/>
    <lineage>
        <taxon>Eukaryota</taxon>
        <taxon>Metazoa</taxon>
        <taxon>Ecdysozoa</taxon>
        <taxon>Arthropoda</taxon>
        <taxon>Hexapoda</taxon>
        <taxon>Insecta</taxon>
        <taxon>Pterygota</taxon>
        <taxon>Neoptera</taxon>
        <taxon>Endopterygota</taxon>
        <taxon>Coleoptera</taxon>
        <taxon>Polyphaga</taxon>
        <taxon>Cucujiformia</taxon>
        <taxon>Chrysomeloidea</taxon>
        <taxon>Chrysomelidae</taxon>
        <taxon>Bruchinae</taxon>
        <taxon>Bruchini</taxon>
        <taxon>Acanthoscelides</taxon>
    </lineage>
</organism>
<dbReference type="Proteomes" id="UP001152888">
    <property type="component" value="Unassembled WGS sequence"/>
</dbReference>
<accession>A0A9P0NZ73</accession>
<keyword evidence="2" id="KW-1185">Reference proteome</keyword>
<name>A0A9P0NZ73_ACAOB</name>
<reference evidence="1" key="1">
    <citation type="submission" date="2022-03" db="EMBL/GenBank/DDBJ databases">
        <authorList>
            <person name="Sayadi A."/>
        </authorList>
    </citation>
    <scope>NUCLEOTIDE SEQUENCE</scope>
</reference>
<gene>
    <name evidence="1" type="ORF">ACAOBT_LOCUS4685</name>
</gene>
<evidence type="ECO:0000313" key="2">
    <source>
        <dbReference type="Proteomes" id="UP001152888"/>
    </source>
</evidence>
<protein>
    <submittedName>
        <fullName evidence="1">Uncharacterized protein</fullName>
    </submittedName>
</protein>